<reference evidence="1" key="1">
    <citation type="submission" date="2020-04" db="EMBL/GenBank/DDBJ databases">
        <authorList>
            <person name="Chiriac C."/>
            <person name="Salcher M."/>
            <person name="Ghai R."/>
            <person name="Kavagutti S V."/>
        </authorList>
    </citation>
    <scope>NUCLEOTIDE SEQUENCE</scope>
</reference>
<protein>
    <submittedName>
        <fullName evidence="1">Uncharacterized protein</fullName>
    </submittedName>
</protein>
<evidence type="ECO:0000313" key="1">
    <source>
        <dbReference type="EMBL" id="CAB4159378.1"/>
    </source>
</evidence>
<organism evidence="1">
    <name type="scientific">uncultured Caudovirales phage</name>
    <dbReference type="NCBI Taxonomy" id="2100421"/>
    <lineage>
        <taxon>Viruses</taxon>
        <taxon>Duplodnaviria</taxon>
        <taxon>Heunggongvirae</taxon>
        <taxon>Uroviricota</taxon>
        <taxon>Caudoviricetes</taxon>
        <taxon>Peduoviridae</taxon>
        <taxon>Maltschvirus</taxon>
        <taxon>Maltschvirus maltsch</taxon>
    </lineage>
</organism>
<gene>
    <name evidence="1" type="ORF">UFOVP699_114</name>
</gene>
<sequence length="135" mass="15562">MIEIRFRDIDPDTGSVSQDKRIAVCDSQKMSNWIQTALRTTVEDDPNREIYQEKIEESTPEEWLNSSLIFARTLGLILKENEGMIVDIKGDMFWPGEEDVSKVIVYSKDSQIKILECEEDLPEGQFVIVHDINPN</sequence>
<accession>A0A6J5NQN7</accession>
<name>A0A6J5NQN7_9CAUD</name>
<dbReference type="EMBL" id="LR796670">
    <property type="protein sequence ID" value="CAB4159378.1"/>
    <property type="molecule type" value="Genomic_DNA"/>
</dbReference>
<proteinExistence type="predicted"/>